<dbReference type="Proteomes" id="UP000664203">
    <property type="component" value="Unassembled WGS sequence"/>
</dbReference>
<dbReference type="GO" id="GO:0016757">
    <property type="term" value="F:glycosyltransferase activity"/>
    <property type="evidence" value="ECO:0007669"/>
    <property type="project" value="UniProtKB-KW"/>
</dbReference>
<dbReference type="AlphaFoldDB" id="A0A8H3FEU5"/>
<keyword evidence="2" id="KW-1185">Reference proteome</keyword>
<gene>
    <name evidence="1" type="primary">ADE4_1</name>
    <name evidence="1" type="ORF">ALECFALPRED_002566</name>
</gene>
<proteinExistence type="predicted"/>
<organism evidence="1 2">
    <name type="scientific">Alectoria fallacina</name>
    <dbReference type="NCBI Taxonomy" id="1903189"/>
    <lineage>
        <taxon>Eukaryota</taxon>
        <taxon>Fungi</taxon>
        <taxon>Dikarya</taxon>
        <taxon>Ascomycota</taxon>
        <taxon>Pezizomycotina</taxon>
        <taxon>Lecanoromycetes</taxon>
        <taxon>OSLEUM clade</taxon>
        <taxon>Lecanoromycetidae</taxon>
        <taxon>Lecanorales</taxon>
        <taxon>Lecanorineae</taxon>
        <taxon>Parmeliaceae</taxon>
        <taxon>Alectoria</taxon>
    </lineage>
</organism>
<protein>
    <submittedName>
        <fullName evidence="1">Amidophosphoribosyltransferase</fullName>
    </submittedName>
</protein>
<evidence type="ECO:0000313" key="1">
    <source>
        <dbReference type="EMBL" id="CAF9923922.1"/>
    </source>
</evidence>
<dbReference type="EMBL" id="CAJPDR010000178">
    <property type="protein sequence ID" value="CAF9923922.1"/>
    <property type="molecule type" value="Genomic_DNA"/>
</dbReference>
<evidence type="ECO:0000313" key="2">
    <source>
        <dbReference type="Proteomes" id="UP000664203"/>
    </source>
</evidence>
<dbReference type="OrthoDB" id="191723at2759"/>
<name>A0A8H3FEU5_9LECA</name>
<accession>A0A8H3FEU5</accession>
<reference evidence="1" key="1">
    <citation type="submission" date="2021-03" db="EMBL/GenBank/DDBJ databases">
        <authorList>
            <person name="Tagirdzhanova G."/>
        </authorList>
    </citation>
    <scope>NUCLEOTIDE SEQUENCE</scope>
</reference>
<sequence length="192" mass="21162">MGLTSLPRVKVIAPNRSVHEIVTHSGAEVIFQLLEDLVDACRQAAPPEFEVSVFSGNYVTPVPNGYFAHPERIRRHGEKKKFVERAREAVAKRSAGEEESQIATNNADITKDGRVVSLSREVQTIHLWSMATCRRCPASSANAQWVTNLSRQVVLCIGRISQCKLTMIAASAMTKKDIGAWIHVHGNGICET</sequence>
<comment type="caution">
    <text evidence="1">The sequence shown here is derived from an EMBL/GenBank/DDBJ whole genome shotgun (WGS) entry which is preliminary data.</text>
</comment>